<dbReference type="GO" id="GO:0051287">
    <property type="term" value="F:NAD binding"/>
    <property type="evidence" value="ECO:0007669"/>
    <property type="project" value="InterPro"/>
</dbReference>
<dbReference type="PANTHER" id="PTHR43761">
    <property type="entry name" value="D-ISOMER SPECIFIC 2-HYDROXYACID DEHYDROGENASE FAMILY PROTEIN (AFU_ORTHOLOGUE AFUA_1G13630)"/>
    <property type="match status" value="1"/>
</dbReference>
<dbReference type="InterPro" id="IPR036291">
    <property type="entry name" value="NAD(P)-bd_dom_sf"/>
</dbReference>
<evidence type="ECO:0000256" key="2">
    <source>
        <dbReference type="ARBA" id="ARBA00023002"/>
    </source>
</evidence>
<evidence type="ECO:0000256" key="3">
    <source>
        <dbReference type="ARBA" id="ARBA00023027"/>
    </source>
</evidence>
<keyword evidence="3" id="KW-0520">NAD</keyword>
<reference evidence="5" key="1">
    <citation type="journal article" date="2014" name="Front. Microbiol.">
        <title>High frequency of phylogenetically diverse reductive dehalogenase-homologous genes in deep subseafloor sedimentary metagenomes.</title>
        <authorList>
            <person name="Kawai M."/>
            <person name="Futagami T."/>
            <person name="Toyoda A."/>
            <person name="Takaki Y."/>
            <person name="Nishi S."/>
            <person name="Hori S."/>
            <person name="Arai W."/>
            <person name="Tsubouchi T."/>
            <person name="Morono Y."/>
            <person name="Uchiyama I."/>
            <person name="Ito T."/>
            <person name="Fujiyama A."/>
            <person name="Inagaki F."/>
            <person name="Takami H."/>
        </authorList>
    </citation>
    <scope>NUCLEOTIDE SEQUENCE</scope>
    <source>
        <strain evidence="5">Expedition CK06-06</strain>
    </source>
</reference>
<organism evidence="5">
    <name type="scientific">marine sediment metagenome</name>
    <dbReference type="NCBI Taxonomy" id="412755"/>
    <lineage>
        <taxon>unclassified sequences</taxon>
        <taxon>metagenomes</taxon>
        <taxon>ecological metagenomes</taxon>
    </lineage>
</organism>
<gene>
    <name evidence="5" type="ORF">S12H4_28770</name>
</gene>
<dbReference type="Pfam" id="PF02826">
    <property type="entry name" value="2-Hacid_dh_C"/>
    <property type="match status" value="1"/>
</dbReference>
<dbReference type="SUPFAM" id="SSF52283">
    <property type="entry name" value="Formate/glycerate dehydrogenase catalytic domain-like"/>
    <property type="match status" value="1"/>
</dbReference>
<feature type="non-terminal residue" evidence="5">
    <location>
        <position position="260"/>
    </location>
</feature>
<protein>
    <recommendedName>
        <fullName evidence="4">D-isomer specific 2-hydroxyacid dehydrogenase NAD-binding domain-containing protein</fullName>
    </recommendedName>
</protein>
<accession>X1TLB6</accession>
<evidence type="ECO:0000313" key="5">
    <source>
        <dbReference type="EMBL" id="GAI92156.1"/>
    </source>
</evidence>
<feature type="domain" description="D-isomer specific 2-hydroxyacid dehydrogenase NAD-binding" evidence="4">
    <location>
        <begin position="118"/>
        <end position="257"/>
    </location>
</feature>
<name>X1TLB6_9ZZZZ</name>
<dbReference type="GO" id="GO:0016616">
    <property type="term" value="F:oxidoreductase activity, acting on the CH-OH group of donors, NAD or NADP as acceptor"/>
    <property type="evidence" value="ECO:0007669"/>
    <property type="project" value="InterPro"/>
</dbReference>
<dbReference type="EMBL" id="BARW01016532">
    <property type="protein sequence ID" value="GAI92156.1"/>
    <property type="molecule type" value="Genomic_DNA"/>
</dbReference>
<comment type="caution">
    <text evidence="5">The sequence shown here is derived from an EMBL/GenBank/DDBJ whole genome shotgun (WGS) entry which is preliminary data.</text>
</comment>
<dbReference type="Gene3D" id="3.40.50.720">
    <property type="entry name" value="NAD(P)-binding Rossmann-like Domain"/>
    <property type="match status" value="2"/>
</dbReference>
<comment type="similarity">
    <text evidence="1">Belongs to the D-isomer specific 2-hydroxyacid dehydrogenase family.</text>
</comment>
<sequence>MNNLKKKVIAAPYPQKLNRLFSKEKIRMISALVNFVYLGDEKTAGGKIDEHLPNTIAIIGQIEMPESRLRLAPGLKAIFNVEGNFYQNIDYDYCFNNGIYVLNCGEAYALAVAEMALGFAIDLGRGITKEDRKARSGNEKYLAEGCLDSVLLSDSDVGIIGFGFLGKALTKLLAPFRCRVRVYDPWVPDSIIIEQGCILTALEDVLEKSRFIFVMAGVTKDNQGFLSAEKLSLIKKDSFFILMSRAAIVNFDALCSLTEE</sequence>
<dbReference type="InterPro" id="IPR006140">
    <property type="entry name" value="D-isomer_DH_NAD-bd"/>
</dbReference>
<dbReference type="PANTHER" id="PTHR43761:SF1">
    <property type="entry name" value="D-ISOMER SPECIFIC 2-HYDROXYACID DEHYDROGENASE CATALYTIC DOMAIN-CONTAINING PROTEIN-RELATED"/>
    <property type="match status" value="1"/>
</dbReference>
<dbReference type="AlphaFoldDB" id="X1TLB6"/>
<evidence type="ECO:0000259" key="4">
    <source>
        <dbReference type="Pfam" id="PF02826"/>
    </source>
</evidence>
<dbReference type="InterPro" id="IPR050418">
    <property type="entry name" value="D-iso_2-hydroxyacid_DH_PdxB"/>
</dbReference>
<proteinExistence type="inferred from homology"/>
<dbReference type="SUPFAM" id="SSF51735">
    <property type="entry name" value="NAD(P)-binding Rossmann-fold domains"/>
    <property type="match status" value="1"/>
</dbReference>
<keyword evidence="2" id="KW-0560">Oxidoreductase</keyword>
<evidence type="ECO:0000256" key="1">
    <source>
        <dbReference type="ARBA" id="ARBA00005854"/>
    </source>
</evidence>